<feature type="chain" id="PRO_5019362985" evidence="1">
    <location>
        <begin position="19"/>
        <end position="148"/>
    </location>
</feature>
<protein>
    <submittedName>
        <fullName evidence="2">Uncharacterized protein</fullName>
    </submittedName>
</protein>
<name>A0A430LQD2_9HYPO</name>
<keyword evidence="1" id="KW-0732">Signal</keyword>
<accession>A0A430LQD2</accession>
<sequence>MRFLIPAVLLGLIGSTSARAIGTRSSSIYSVEIPSSAVVVSDWDSLHKEGVKYPDAALVHKYGGWVIEVDDVIVLAVEGSLVQEVTEMESEAAEEDPECEQVEEEDESGRLVKRCSHPRCLYSTHCKTYTGCYICRIYNYTTGFGNCI</sequence>
<keyword evidence="3" id="KW-1185">Reference proteome</keyword>
<dbReference type="EMBL" id="MIKF01000108">
    <property type="protein sequence ID" value="RTE77929.1"/>
    <property type="molecule type" value="Genomic_DNA"/>
</dbReference>
<feature type="signal peptide" evidence="1">
    <location>
        <begin position="1"/>
        <end position="18"/>
    </location>
</feature>
<dbReference type="AlphaFoldDB" id="A0A430LQD2"/>
<evidence type="ECO:0000313" key="3">
    <source>
        <dbReference type="Proteomes" id="UP000287124"/>
    </source>
</evidence>
<dbReference type="Proteomes" id="UP000287124">
    <property type="component" value="Unassembled WGS sequence"/>
</dbReference>
<gene>
    <name evidence="2" type="ORF">BHE90_007583</name>
</gene>
<evidence type="ECO:0000256" key="1">
    <source>
        <dbReference type="SAM" id="SignalP"/>
    </source>
</evidence>
<reference evidence="2 3" key="1">
    <citation type="submission" date="2017-06" db="EMBL/GenBank/DDBJ databases">
        <title>Comparative genomic analysis of Ambrosia Fusariam Clade fungi.</title>
        <authorList>
            <person name="Stajich J.E."/>
            <person name="Carrillo J."/>
            <person name="Kijimoto T."/>
            <person name="Eskalen A."/>
            <person name="O'Donnell K."/>
            <person name="Kasson M."/>
        </authorList>
    </citation>
    <scope>NUCLEOTIDE SEQUENCE [LARGE SCALE GENOMIC DNA]</scope>
    <source>
        <strain evidence="2 3">UCR1854</strain>
    </source>
</reference>
<comment type="caution">
    <text evidence="2">The sequence shown here is derived from an EMBL/GenBank/DDBJ whole genome shotgun (WGS) entry which is preliminary data.</text>
</comment>
<proteinExistence type="predicted"/>
<organism evidence="2 3">
    <name type="scientific">Fusarium euwallaceae</name>
    <dbReference type="NCBI Taxonomy" id="1147111"/>
    <lineage>
        <taxon>Eukaryota</taxon>
        <taxon>Fungi</taxon>
        <taxon>Dikarya</taxon>
        <taxon>Ascomycota</taxon>
        <taxon>Pezizomycotina</taxon>
        <taxon>Sordariomycetes</taxon>
        <taxon>Hypocreomycetidae</taxon>
        <taxon>Hypocreales</taxon>
        <taxon>Nectriaceae</taxon>
        <taxon>Fusarium</taxon>
        <taxon>Fusarium solani species complex</taxon>
    </lineage>
</organism>
<evidence type="ECO:0000313" key="2">
    <source>
        <dbReference type="EMBL" id="RTE77929.1"/>
    </source>
</evidence>